<accession>A0ACC0UB89</accession>
<evidence type="ECO:0000313" key="1">
    <source>
        <dbReference type="EMBL" id="KAI9508605.1"/>
    </source>
</evidence>
<gene>
    <name evidence="1" type="ORF">F5148DRAFT_1283841</name>
</gene>
<dbReference type="EMBL" id="JAGFNK010000085">
    <property type="protein sequence ID" value="KAI9508605.1"/>
    <property type="molecule type" value="Genomic_DNA"/>
</dbReference>
<organism evidence="1 2">
    <name type="scientific">Russula earlei</name>
    <dbReference type="NCBI Taxonomy" id="71964"/>
    <lineage>
        <taxon>Eukaryota</taxon>
        <taxon>Fungi</taxon>
        <taxon>Dikarya</taxon>
        <taxon>Basidiomycota</taxon>
        <taxon>Agaricomycotina</taxon>
        <taxon>Agaricomycetes</taxon>
        <taxon>Russulales</taxon>
        <taxon>Russulaceae</taxon>
        <taxon>Russula</taxon>
    </lineage>
</organism>
<reference evidence="1" key="1">
    <citation type="submission" date="2021-03" db="EMBL/GenBank/DDBJ databases">
        <title>Evolutionary priming and transition to the ectomycorrhizal habit in an iconic lineage of mushroom-forming fungi: is preadaptation a requirement?</title>
        <authorList>
            <consortium name="DOE Joint Genome Institute"/>
            <person name="Looney B.P."/>
            <person name="Miyauchi S."/>
            <person name="Morin E."/>
            <person name="Drula E."/>
            <person name="Courty P.E."/>
            <person name="Chicoki N."/>
            <person name="Fauchery L."/>
            <person name="Kohler A."/>
            <person name="Kuo A."/>
            <person name="LaButti K."/>
            <person name="Pangilinan J."/>
            <person name="Lipzen A."/>
            <person name="Riley R."/>
            <person name="Andreopoulos W."/>
            <person name="He G."/>
            <person name="Johnson J."/>
            <person name="Barry K.W."/>
            <person name="Grigoriev I.V."/>
            <person name="Nagy L."/>
            <person name="Hibbett D."/>
            <person name="Henrissat B."/>
            <person name="Matheny P.B."/>
            <person name="Labbe J."/>
            <person name="Martin A.F."/>
        </authorList>
    </citation>
    <scope>NUCLEOTIDE SEQUENCE</scope>
    <source>
        <strain evidence="1">BPL698</strain>
    </source>
</reference>
<dbReference type="Proteomes" id="UP001207468">
    <property type="component" value="Unassembled WGS sequence"/>
</dbReference>
<name>A0ACC0UB89_9AGAM</name>
<comment type="caution">
    <text evidence="1">The sequence shown here is derived from an EMBL/GenBank/DDBJ whole genome shotgun (WGS) entry which is preliminary data.</text>
</comment>
<protein>
    <submittedName>
        <fullName evidence="1">Uncharacterized protein</fullName>
    </submittedName>
</protein>
<proteinExistence type="predicted"/>
<evidence type="ECO:0000313" key="2">
    <source>
        <dbReference type="Proteomes" id="UP001207468"/>
    </source>
</evidence>
<keyword evidence="2" id="KW-1185">Reference proteome</keyword>
<sequence length="192" mass="20375">MVPLSPILTSPQPPPPKGWEPSPSPSNSSTTPLASPQDAHRKVQRTLPPNRLQLQELANGGVTAPPPGSFDIGMGMYPSGMSGSTAFDYPLRILGEDPETFMSDPTENVSPSSTDVETVEQTQGSDLDDFVKDFGVTTSQEDTEGASTPGEFQHALGGRYEPDAINFPPSSNSHYMPSRDAANSSNRRVGGS</sequence>